<dbReference type="KEGG" id="spu:105445449"/>
<dbReference type="GO" id="GO:0005886">
    <property type="term" value="C:plasma membrane"/>
    <property type="evidence" value="ECO:0000318"/>
    <property type="project" value="GO_Central"/>
</dbReference>
<keyword evidence="9" id="KW-0325">Glycoprotein</keyword>
<dbReference type="OMA" id="ADSKYMT"/>
<feature type="compositionally biased region" description="Polar residues" evidence="10">
    <location>
        <begin position="530"/>
        <end position="547"/>
    </location>
</feature>
<dbReference type="Proteomes" id="UP000007110">
    <property type="component" value="Unassembled WGS sequence"/>
</dbReference>
<name>A0A7M7NEX0_STRPU</name>
<dbReference type="Pfam" id="PF07686">
    <property type="entry name" value="V-set"/>
    <property type="match status" value="1"/>
</dbReference>
<evidence type="ECO:0000256" key="5">
    <source>
        <dbReference type="ARBA" id="ARBA00022889"/>
    </source>
</evidence>
<evidence type="ECO:0000256" key="10">
    <source>
        <dbReference type="SAM" id="MobiDB-lite"/>
    </source>
</evidence>
<dbReference type="Pfam" id="PF08205">
    <property type="entry name" value="C2-set_2"/>
    <property type="match status" value="2"/>
</dbReference>
<dbReference type="SMART" id="SM00406">
    <property type="entry name" value="IGv"/>
    <property type="match status" value="1"/>
</dbReference>
<keyword evidence="6 11" id="KW-1133">Transmembrane helix</keyword>
<proteinExistence type="predicted"/>
<dbReference type="GO" id="GO:0050839">
    <property type="term" value="F:cell adhesion molecule binding"/>
    <property type="evidence" value="ECO:0000318"/>
    <property type="project" value="GO_Central"/>
</dbReference>
<evidence type="ECO:0000256" key="4">
    <source>
        <dbReference type="ARBA" id="ARBA00022737"/>
    </source>
</evidence>
<protein>
    <recommendedName>
        <fullName evidence="12">Ig-like domain-containing protein</fullName>
    </recommendedName>
</protein>
<dbReference type="InterPro" id="IPR013106">
    <property type="entry name" value="Ig_V-set"/>
</dbReference>
<dbReference type="AlphaFoldDB" id="A0A7M7NEX0"/>
<dbReference type="GO" id="GO:0005911">
    <property type="term" value="C:cell-cell junction"/>
    <property type="evidence" value="ECO:0000318"/>
    <property type="project" value="GO_Central"/>
</dbReference>
<dbReference type="PANTHER" id="PTHR23277">
    <property type="entry name" value="NECTIN-RELATED"/>
    <property type="match status" value="1"/>
</dbReference>
<dbReference type="InterPro" id="IPR007110">
    <property type="entry name" value="Ig-like_dom"/>
</dbReference>
<dbReference type="PROSITE" id="PS51257">
    <property type="entry name" value="PROKAR_LIPOPROTEIN"/>
    <property type="match status" value="1"/>
</dbReference>
<dbReference type="PROSITE" id="PS50835">
    <property type="entry name" value="IG_LIKE"/>
    <property type="match status" value="2"/>
</dbReference>
<keyword evidence="5" id="KW-0130">Cell adhesion</keyword>
<dbReference type="PANTHER" id="PTHR23277:SF108">
    <property type="entry name" value="FASCICLIN-3"/>
    <property type="match status" value="1"/>
</dbReference>
<keyword evidence="4" id="KW-0677">Repeat</keyword>
<evidence type="ECO:0000256" key="1">
    <source>
        <dbReference type="ARBA" id="ARBA00004167"/>
    </source>
</evidence>
<dbReference type="OrthoDB" id="10055806at2759"/>
<feature type="domain" description="Ig-like" evidence="12">
    <location>
        <begin position="26"/>
        <end position="117"/>
    </location>
</feature>
<accession>A0A7M7NEX0</accession>
<dbReference type="Gene3D" id="2.60.40.10">
    <property type="entry name" value="Immunoglobulins"/>
    <property type="match status" value="3"/>
</dbReference>
<comment type="subcellular location">
    <subcellularLocation>
        <location evidence="1">Membrane</location>
        <topology evidence="1">Single-pass membrane protein</topology>
    </subcellularLocation>
</comment>
<dbReference type="InterPro" id="IPR013162">
    <property type="entry name" value="CD80_C2-set"/>
</dbReference>
<dbReference type="GO" id="GO:0098609">
    <property type="term" value="P:cell-cell adhesion"/>
    <property type="evidence" value="ECO:0000318"/>
    <property type="project" value="GO_Central"/>
</dbReference>
<keyword evidence="3" id="KW-0732">Signal</keyword>
<dbReference type="EnsemblMetazoa" id="XM_030978850">
    <property type="protein sequence ID" value="XP_030834710"/>
    <property type="gene ID" value="LOC105445449"/>
</dbReference>
<feature type="transmembrane region" description="Helical" evidence="11">
    <location>
        <begin position="455"/>
        <end position="478"/>
    </location>
</feature>
<dbReference type="SUPFAM" id="SSF48726">
    <property type="entry name" value="Immunoglobulin"/>
    <property type="match status" value="3"/>
</dbReference>
<keyword evidence="2 11" id="KW-0812">Transmembrane</keyword>
<evidence type="ECO:0000256" key="3">
    <source>
        <dbReference type="ARBA" id="ARBA00022729"/>
    </source>
</evidence>
<dbReference type="RefSeq" id="XP_030834710.1">
    <property type="nucleotide sequence ID" value="XM_030978850.1"/>
</dbReference>
<dbReference type="InterPro" id="IPR013783">
    <property type="entry name" value="Ig-like_fold"/>
</dbReference>
<evidence type="ECO:0000313" key="13">
    <source>
        <dbReference type="EnsemblMetazoa" id="XP_030834710"/>
    </source>
</evidence>
<evidence type="ECO:0000256" key="2">
    <source>
        <dbReference type="ARBA" id="ARBA00022692"/>
    </source>
</evidence>
<evidence type="ECO:0000256" key="7">
    <source>
        <dbReference type="ARBA" id="ARBA00023136"/>
    </source>
</evidence>
<dbReference type="GeneID" id="105445449"/>
<evidence type="ECO:0000313" key="14">
    <source>
        <dbReference type="Proteomes" id="UP000007110"/>
    </source>
</evidence>
<dbReference type="InterPro" id="IPR051427">
    <property type="entry name" value="Nectin/Nectin-like"/>
</dbReference>
<dbReference type="InterPro" id="IPR036179">
    <property type="entry name" value="Ig-like_dom_sf"/>
</dbReference>
<feature type="domain" description="Ig-like" evidence="12">
    <location>
        <begin position="122"/>
        <end position="216"/>
    </location>
</feature>
<sequence length="657" mass="72279">MICMFKTGFSHGIEVHTSIGGQAWYGASTTLSCSYTPTSSRNDFTQLKWAKDGQDILAIWDSSEDLLKREGRYNLSVDFTSSGNLTFNEVEIDDEGTYMCQVKIRRYVLKSSSVDLEVLAAPSELILRGQAGETPVIIHQGTVTLKPSLDVEFMCEAIGSRPSVTIAWYIDDALEETDLGTSTTNSNDARLRDTTSSLVIANPGRLHHGILLTCQALIEGRLVRNTSIVINVEEPPNQPINILGLYDHVSSSEPQRPYCIASSSFPVSFITWSLDEENVTDNAEVTTTVMTSGMMRVISVLDYDPMMEDDGKVLRCRVGHVALAEDIIAEKAICLTDSMLAVSVKRELSTSLILDLSGIQHSSLCSLSTCDTTEGGECTSQYIGTKYSDVVDHVHEVRNLLASTTYEVDLRCHHRLCRESTASTRASVPSPTVLINDQGSNLQTTSDEKLWIRDLIFVIIAVIVVSAFVIVVTVSVVLRAVVKVAGAQEENNVTISPDRIQEANGGKTEIYHEIKELRSSLVQPSDIIVSTQSSSPDQQHSLGQSTRLVMRHPRPPPLPLPTHSMSVTSAVMTASDATDTESEKEGYMPLLPYTYSKYTTMNSADSKYMTMKSADSEYMTMKSADSKYMTMNSADSKYMTMNSADSEYMTMNSVNTK</sequence>
<evidence type="ECO:0000256" key="9">
    <source>
        <dbReference type="ARBA" id="ARBA00023180"/>
    </source>
</evidence>
<reference evidence="14" key="1">
    <citation type="submission" date="2015-02" db="EMBL/GenBank/DDBJ databases">
        <title>Genome sequencing for Strongylocentrotus purpuratus.</title>
        <authorList>
            <person name="Murali S."/>
            <person name="Liu Y."/>
            <person name="Vee V."/>
            <person name="English A."/>
            <person name="Wang M."/>
            <person name="Skinner E."/>
            <person name="Han Y."/>
            <person name="Muzny D.M."/>
            <person name="Worley K.C."/>
            <person name="Gibbs R.A."/>
        </authorList>
    </citation>
    <scope>NUCLEOTIDE SEQUENCE</scope>
</reference>
<evidence type="ECO:0000256" key="8">
    <source>
        <dbReference type="ARBA" id="ARBA00023157"/>
    </source>
</evidence>
<dbReference type="InterPro" id="IPR003599">
    <property type="entry name" value="Ig_sub"/>
</dbReference>
<evidence type="ECO:0000256" key="11">
    <source>
        <dbReference type="SAM" id="Phobius"/>
    </source>
</evidence>
<dbReference type="SMART" id="SM00409">
    <property type="entry name" value="IG"/>
    <property type="match status" value="2"/>
</dbReference>
<dbReference type="InParanoid" id="A0A7M7NEX0"/>
<evidence type="ECO:0000259" key="12">
    <source>
        <dbReference type="PROSITE" id="PS50835"/>
    </source>
</evidence>
<organism evidence="13 14">
    <name type="scientific">Strongylocentrotus purpuratus</name>
    <name type="common">Purple sea urchin</name>
    <dbReference type="NCBI Taxonomy" id="7668"/>
    <lineage>
        <taxon>Eukaryota</taxon>
        <taxon>Metazoa</taxon>
        <taxon>Echinodermata</taxon>
        <taxon>Eleutherozoa</taxon>
        <taxon>Echinozoa</taxon>
        <taxon>Echinoidea</taxon>
        <taxon>Euechinoidea</taxon>
        <taxon>Echinacea</taxon>
        <taxon>Camarodonta</taxon>
        <taxon>Echinidea</taxon>
        <taxon>Strongylocentrotidae</taxon>
        <taxon>Strongylocentrotus</taxon>
    </lineage>
</organism>
<keyword evidence="8" id="KW-1015">Disulfide bond</keyword>
<feature type="region of interest" description="Disordered" evidence="10">
    <location>
        <begin position="530"/>
        <end position="564"/>
    </location>
</feature>
<evidence type="ECO:0000256" key="6">
    <source>
        <dbReference type="ARBA" id="ARBA00022989"/>
    </source>
</evidence>
<keyword evidence="14" id="KW-1185">Reference proteome</keyword>
<keyword evidence="7 11" id="KW-0472">Membrane</keyword>
<reference evidence="13" key="2">
    <citation type="submission" date="2021-01" db="UniProtKB">
        <authorList>
            <consortium name="EnsemblMetazoa"/>
        </authorList>
    </citation>
    <scope>IDENTIFICATION</scope>
</reference>